<dbReference type="EMBL" id="CALOZG010000087">
    <property type="protein sequence ID" value="CAH4038462.1"/>
    <property type="molecule type" value="Genomic_DNA"/>
</dbReference>
<evidence type="ECO:0000259" key="1">
    <source>
        <dbReference type="SMART" id="SM00462"/>
    </source>
</evidence>
<evidence type="ECO:0000313" key="3">
    <source>
        <dbReference type="Proteomes" id="UP001152562"/>
    </source>
</evidence>
<feature type="domain" description="PID" evidence="1">
    <location>
        <begin position="1"/>
        <end position="132"/>
    </location>
</feature>
<evidence type="ECO:0000313" key="2">
    <source>
        <dbReference type="EMBL" id="CAH4038462.1"/>
    </source>
</evidence>
<gene>
    <name evidence="2" type="ORF">PIBRA_LOCUS14021</name>
</gene>
<dbReference type="Proteomes" id="UP001152562">
    <property type="component" value="Unassembled WGS sequence"/>
</dbReference>
<dbReference type="InterPro" id="IPR011993">
    <property type="entry name" value="PH-like_dom_sf"/>
</dbReference>
<keyword evidence="3" id="KW-1185">Reference proteome</keyword>
<dbReference type="SMART" id="SM00462">
    <property type="entry name" value="PTB"/>
    <property type="match status" value="1"/>
</dbReference>
<dbReference type="GO" id="GO:0050998">
    <property type="term" value="F:nitric-oxide synthase binding"/>
    <property type="evidence" value="ECO:0007669"/>
    <property type="project" value="TreeGrafter"/>
</dbReference>
<dbReference type="PANTHER" id="PTHR11232">
    <property type="entry name" value="PHOSPHOTYROSINE INTERACTION DOMAIN-CONTAINING FAMILY MEMBER"/>
    <property type="match status" value="1"/>
</dbReference>
<name>A0A9P0TU42_PIEBR</name>
<comment type="caution">
    <text evidence="2">The sequence shown here is derived from an EMBL/GenBank/DDBJ whole genome shotgun (WGS) entry which is preliminary data.</text>
</comment>
<protein>
    <recommendedName>
        <fullName evidence="1">PID domain-containing protein</fullName>
    </recommendedName>
</protein>
<dbReference type="PANTHER" id="PTHR11232:SF17">
    <property type="entry name" value="CAPON-LIKE PROTEIN"/>
    <property type="match status" value="1"/>
</dbReference>
<dbReference type="AlphaFoldDB" id="A0A9P0TU42"/>
<organism evidence="2 3">
    <name type="scientific">Pieris brassicae</name>
    <name type="common">White butterfly</name>
    <name type="synonym">Large white butterfly</name>
    <dbReference type="NCBI Taxonomy" id="7116"/>
    <lineage>
        <taxon>Eukaryota</taxon>
        <taxon>Metazoa</taxon>
        <taxon>Ecdysozoa</taxon>
        <taxon>Arthropoda</taxon>
        <taxon>Hexapoda</taxon>
        <taxon>Insecta</taxon>
        <taxon>Pterygota</taxon>
        <taxon>Neoptera</taxon>
        <taxon>Endopterygota</taxon>
        <taxon>Lepidoptera</taxon>
        <taxon>Glossata</taxon>
        <taxon>Ditrysia</taxon>
        <taxon>Papilionoidea</taxon>
        <taxon>Pieridae</taxon>
        <taxon>Pierinae</taxon>
        <taxon>Pieris</taxon>
    </lineage>
</organism>
<sequence length="134" mass="15677">MDVPRPTSRVEIVAAMRRVRYEFKARGMKKRKVTVDVSTDGVRVTTRSKITKGKSPGKLFGRKTTKCSETIEIMHHPIYRIFYVSHDSSDLKIFSYIARDGATNVFKCSVFKSNKKHKNKWYFDDFDDPYHPHE</sequence>
<dbReference type="Pfam" id="PF00640">
    <property type="entry name" value="PID"/>
    <property type="match status" value="1"/>
</dbReference>
<dbReference type="SUPFAM" id="SSF50729">
    <property type="entry name" value="PH domain-like"/>
    <property type="match status" value="1"/>
</dbReference>
<dbReference type="InterPro" id="IPR051133">
    <property type="entry name" value="Adapter_Engulfment-Domain"/>
</dbReference>
<reference evidence="2" key="1">
    <citation type="submission" date="2022-05" db="EMBL/GenBank/DDBJ databases">
        <authorList>
            <person name="Okamura Y."/>
        </authorList>
    </citation>
    <scope>NUCLEOTIDE SEQUENCE</scope>
</reference>
<dbReference type="Gene3D" id="2.30.29.30">
    <property type="entry name" value="Pleckstrin-homology domain (PH domain)/Phosphotyrosine-binding domain (PTB)"/>
    <property type="match status" value="1"/>
</dbReference>
<proteinExistence type="predicted"/>
<accession>A0A9P0TU42</accession>
<dbReference type="InterPro" id="IPR006020">
    <property type="entry name" value="PTB/PI_dom"/>
</dbReference>